<keyword evidence="2" id="KW-1185">Reference proteome</keyword>
<reference evidence="1" key="1">
    <citation type="submission" date="2021-09" db="EMBL/GenBank/DDBJ databases">
        <authorList>
            <consortium name="AG Swart"/>
            <person name="Singh M."/>
            <person name="Singh A."/>
            <person name="Seah K."/>
            <person name="Emmerich C."/>
        </authorList>
    </citation>
    <scope>NUCLEOTIDE SEQUENCE</scope>
    <source>
        <strain evidence="1">ATCC30299</strain>
    </source>
</reference>
<proteinExistence type="predicted"/>
<protein>
    <submittedName>
        <fullName evidence="1">Uncharacterized protein</fullName>
    </submittedName>
</protein>
<evidence type="ECO:0000313" key="1">
    <source>
        <dbReference type="EMBL" id="CAG9332196.1"/>
    </source>
</evidence>
<dbReference type="Proteomes" id="UP001162131">
    <property type="component" value="Unassembled WGS sequence"/>
</dbReference>
<dbReference type="EMBL" id="CAJZBQ010000054">
    <property type="protein sequence ID" value="CAG9332196.1"/>
    <property type="molecule type" value="Genomic_DNA"/>
</dbReference>
<comment type="caution">
    <text evidence="1">The sequence shown here is derived from an EMBL/GenBank/DDBJ whole genome shotgun (WGS) entry which is preliminary data.</text>
</comment>
<organism evidence="1 2">
    <name type="scientific">Blepharisma stoltei</name>
    <dbReference type="NCBI Taxonomy" id="1481888"/>
    <lineage>
        <taxon>Eukaryota</taxon>
        <taxon>Sar</taxon>
        <taxon>Alveolata</taxon>
        <taxon>Ciliophora</taxon>
        <taxon>Postciliodesmatophora</taxon>
        <taxon>Heterotrichea</taxon>
        <taxon>Heterotrichida</taxon>
        <taxon>Blepharismidae</taxon>
        <taxon>Blepharisma</taxon>
    </lineage>
</organism>
<accession>A0AAU9K4U1</accession>
<gene>
    <name evidence="1" type="ORF">BSTOLATCC_MIC55648</name>
</gene>
<evidence type="ECO:0000313" key="2">
    <source>
        <dbReference type="Proteomes" id="UP001162131"/>
    </source>
</evidence>
<name>A0AAU9K4U1_9CILI</name>
<sequence>MGICSGKSSVQVANSQMPAIHEVSEDDYFMMEIDSREKIAKLKEKFPNFTVTDIKMVKKPDDEGSPHNHVVLDLKFEEDLVPPKIVKMFIEFFKTKFIISIGKINYINQRCNLIAAKLLKDLLPEPGQVFRGKLHSILDWVFENKTRHMIANSNSADKDFGAIFFNHLMSLFRPKPIK</sequence>
<dbReference type="AlphaFoldDB" id="A0AAU9K4U1"/>